<dbReference type="AlphaFoldDB" id="A0AAE1D3N7"/>
<dbReference type="EMBL" id="JAWDGP010005603">
    <property type="protein sequence ID" value="KAK3755193.1"/>
    <property type="molecule type" value="Genomic_DNA"/>
</dbReference>
<evidence type="ECO:0000313" key="1">
    <source>
        <dbReference type="EMBL" id="KAK3755193.1"/>
    </source>
</evidence>
<evidence type="ECO:0000313" key="2">
    <source>
        <dbReference type="Proteomes" id="UP001283361"/>
    </source>
</evidence>
<dbReference type="Proteomes" id="UP001283361">
    <property type="component" value="Unassembled WGS sequence"/>
</dbReference>
<sequence>MVAILRSEDKFYKRLLGHAPTHECFSSNMMIHVCLSANHCECISGRVSPVIVVYLCPCSTRFHARVPAREQNGLTPLGLEEKQTPRAQSSCIIVPTKLSGITRNTYTYERPIRTNQSQPDITCTWMLRVDASTD</sequence>
<protein>
    <submittedName>
        <fullName evidence="1">Uncharacterized protein</fullName>
    </submittedName>
</protein>
<name>A0AAE1D3N7_9GAST</name>
<reference evidence="1" key="1">
    <citation type="journal article" date="2023" name="G3 (Bethesda)">
        <title>A reference genome for the long-term kleptoplast-retaining sea slug Elysia crispata morphotype clarki.</title>
        <authorList>
            <person name="Eastman K.E."/>
            <person name="Pendleton A.L."/>
            <person name="Shaikh M.A."/>
            <person name="Suttiyut T."/>
            <person name="Ogas R."/>
            <person name="Tomko P."/>
            <person name="Gavelis G."/>
            <person name="Widhalm J.R."/>
            <person name="Wisecaver J.H."/>
        </authorList>
    </citation>
    <scope>NUCLEOTIDE SEQUENCE</scope>
    <source>
        <strain evidence="1">ECLA1</strain>
    </source>
</reference>
<proteinExistence type="predicted"/>
<accession>A0AAE1D3N7</accession>
<organism evidence="1 2">
    <name type="scientific">Elysia crispata</name>
    <name type="common">lettuce slug</name>
    <dbReference type="NCBI Taxonomy" id="231223"/>
    <lineage>
        <taxon>Eukaryota</taxon>
        <taxon>Metazoa</taxon>
        <taxon>Spiralia</taxon>
        <taxon>Lophotrochozoa</taxon>
        <taxon>Mollusca</taxon>
        <taxon>Gastropoda</taxon>
        <taxon>Heterobranchia</taxon>
        <taxon>Euthyneura</taxon>
        <taxon>Panpulmonata</taxon>
        <taxon>Sacoglossa</taxon>
        <taxon>Placobranchoidea</taxon>
        <taxon>Plakobranchidae</taxon>
        <taxon>Elysia</taxon>
    </lineage>
</organism>
<keyword evidence="2" id="KW-1185">Reference proteome</keyword>
<gene>
    <name evidence="1" type="ORF">RRG08_027452</name>
</gene>
<comment type="caution">
    <text evidence="1">The sequence shown here is derived from an EMBL/GenBank/DDBJ whole genome shotgun (WGS) entry which is preliminary data.</text>
</comment>